<reference evidence="1" key="1">
    <citation type="journal article" date="2015" name="Nature">
        <title>Complex archaea that bridge the gap between prokaryotes and eukaryotes.</title>
        <authorList>
            <person name="Spang A."/>
            <person name="Saw J.H."/>
            <person name="Jorgensen S.L."/>
            <person name="Zaremba-Niedzwiedzka K."/>
            <person name="Martijn J."/>
            <person name="Lind A.E."/>
            <person name="van Eijk R."/>
            <person name="Schleper C."/>
            <person name="Guy L."/>
            <person name="Ettema T.J."/>
        </authorList>
    </citation>
    <scope>NUCLEOTIDE SEQUENCE</scope>
</reference>
<dbReference type="AlphaFoldDB" id="A0A0F9JLD6"/>
<evidence type="ECO:0000313" key="1">
    <source>
        <dbReference type="EMBL" id="KKM06531.1"/>
    </source>
</evidence>
<name>A0A0F9JLD6_9ZZZZ</name>
<accession>A0A0F9JLD6</accession>
<gene>
    <name evidence="1" type="ORF">LCGC14_1742980</name>
</gene>
<comment type="caution">
    <text evidence="1">The sequence shown here is derived from an EMBL/GenBank/DDBJ whole genome shotgun (WGS) entry which is preliminary data.</text>
</comment>
<sequence length="145" mass="16432">MIKQCNCGGVPELLESEVGWQAACPDCYKAIVGWATYNAVVIAWNKQADTKIKGDRPFTAEELARIRKILVDKPKDTTVHYVLTHNHVLVSRIIYNNYEDAARDAWCLGASVRPISIDGKLFTKEEIKVVLNRAIRELNHDIFHP</sequence>
<protein>
    <submittedName>
        <fullName evidence="1">Uncharacterized protein</fullName>
    </submittedName>
</protein>
<organism evidence="1">
    <name type="scientific">marine sediment metagenome</name>
    <dbReference type="NCBI Taxonomy" id="412755"/>
    <lineage>
        <taxon>unclassified sequences</taxon>
        <taxon>metagenomes</taxon>
        <taxon>ecological metagenomes</taxon>
    </lineage>
</organism>
<dbReference type="EMBL" id="LAZR01015970">
    <property type="protein sequence ID" value="KKM06531.1"/>
    <property type="molecule type" value="Genomic_DNA"/>
</dbReference>
<proteinExistence type="predicted"/>